<dbReference type="RefSeq" id="WP_148353980.1">
    <property type="nucleotide sequence ID" value="NZ_JBHSBF010000005.1"/>
</dbReference>
<dbReference type="EMBL" id="VSFF01000013">
    <property type="protein sequence ID" value="TYC09930.1"/>
    <property type="molecule type" value="Genomic_DNA"/>
</dbReference>
<keyword evidence="1" id="KW-0812">Transmembrane</keyword>
<dbReference type="Gene3D" id="3.40.50.1820">
    <property type="entry name" value="alpha/beta hydrolase"/>
    <property type="match status" value="1"/>
</dbReference>
<keyword evidence="1" id="KW-0472">Membrane</keyword>
<name>A0A5D0TWW5_9ACTN</name>
<keyword evidence="3" id="KW-1185">Reference proteome</keyword>
<dbReference type="SUPFAM" id="SSF53474">
    <property type="entry name" value="alpha/beta-Hydrolases"/>
    <property type="match status" value="1"/>
</dbReference>
<keyword evidence="1" id="KW-1133">Transmembrane helix</keyword>
<accession>A0A5D0TWW5</accession>
<reference evidence="2 3" key="1">
    <citation type="submission" date="2019-08" db="EMBL/GenBank/DDBJ databases">
        <title>Actinomadura sp. nov. CYP1-5 isolated from mountain soil.</title>
        <authorList>
            <person name="Songsumanus A."/>
            <person name="Kuncharoen N."/>
            <person name="Kudo T."/>
            <person name="Yuki M."/>
            <person name="Igarashi Y."/>
            <person name="Tanasupawat S."/>
        </authorList>
    </citation>
    <scope>NUCLEOTIDE SEQUENCE [LARGE SCALE GENOMIC DNA]</scope>
    <source>
        <strain evidence="2 3">GKU157</strain>
    </source>
</reference>
<dbReference type="AlphaFoldDB" id="A0A5D0TWW5"/>
<evidence type="ECO:0000313" key="2">
    <source>
        <dbReference type="EMBL" id="TYC09930.1"/>
    </source>
</evidence>
<dbReference type="Proteomes" id="UP000322634">
    <property type="component" value="Unassembled WGS sequence"/>
</dbReference>
<dbReference type="OrthoDB" id="3670437at2"/>
<evidence type="ECO:0000256" key="1">
    <source>
        <dbReference type="SAM" id="Phobius"/>
    </source>
</evidence>
<dbReference type="InterPro" id="IPR029058">
    <property type="entry name" value="AB_hydrolase_fold"/>
</dbReference>
<feature type="transmembrane region" description="Helical" evidence="1">
    <location>
        <begin position="35"/>
        <end position="57"/>
    </location>
</feature>
<proteinExistence type="predicted"/>
<organism evidence="2 3">
    <name type="scientific">Actinomadura syzygii</name>
    <dbReference type="NCBI Taxonomy" id="1427538"/>
    <lineage>
        <taxon>Bacteria</taxon>
        <taxon>Bacillati</taxon>
        <taxon>Actinomycetota</taxon>
        <taxon>Actinomycetes</taxon>
        <taxon>Streptosporangiales</taxon>
        <taxon>Thermomonosporaceae</taxon>
        <taxon>Actinomadura</taxon>
    </lineage>
</organism>
<sequence length="336" mass="35313">MSVAFIGPVSLLALGAVVAALVLWRRAAGPGPRAVLARSGLLLAAQCALTASVVLLANRYFVFYPTWDDLLGNTPEGARVAHVQVQGPRAAPAKRTGTEARSGGGRVDVLDVRGARSGIDAKARVYLPKRYFDPGAQPLPVAVVLTAGDGEPTIPADARQTIYVAVPLPGGRCQDVPGRTGGPLAETFLAADLPAALADAYHVPPTRDGWGVAGDGPAAGRCAARLAMLHSDRFAAVATLDARFDEPRGDAAPYGGSEAIRRSDDLPWRLRNVPPPPVWLLAAADRDGPDAGQARRFVSLVRPPMRAETLLLAHSGGELTDVLRRLGDRLLLPPRE</sequence>
<comment type="caution">
    <text evidence="2">The sequence shown here is derived from an EMBL/GenBank/DDBJ whole genome shotgun (WGS) entry which is preliminary data.</text>
</comment>
<gene>
    <name evidence="2" type="ORF">FXF65_33000</name>
</gene>
<evidence type="ECO:0000313" key="3">
    <source>
        <dbReference type="Proteomes" id="UP000322634"/>
    </source>
</evidence>
<protein>
    <recommendedName>
        <fullName evidence="4">Esterase</fullName>
    </recommendedName>
</protein>
<evidence type="ECO:0008006" key="4">
    <source>
        <dbReference type="Google" id="ProtNLM"/>
    </source>
</evidence>